<evidence type="ECO:0000256" key="2">
    <source>
        <dbReference type="RuleBase" id="RU362039"/>
    </source>
</evidence>
<dbReference type="SUPFAM" id="SSF56300">
    <property type="entry name" value="Metallo-dependent phosphatases"/>
    <property type="match status" value="1"/>
</dbReference>
<keyword evidence="5" id="KW-1185">Reference proteome</keyword>
<comment type="similarity">
    <text evidence="1 2">Belongs to the metallophosphoesterase superfamily. YfcE family.</text>
</comment>
<evidence type="ECO:0000313" key="5">
    <source>
        <dbReference type="Proteomes" id="UP001500394"/>
    </source>
</evidence>
<proteinExistence type="inferred from homology"/>
<dbReference type="NCBIfam" id="TIGR00040">
    <property type="entry name" value="yfcE"/>
    <property type="match status" value="1"/>
</dbReference>
<dbReference type="Gene3D" id="3.60.21.10">
    <property type="match status" value="1"/>
</dbReference>
<dbReference type="InterPro" id="IPR000979">
    <property type="entry name" value="Phosphodiesterase_MJ0936/Vps29"/>
</dbReference>
<evidence type="ECO:0000256" key="1">
    <source>
        <dbReference type="ARBA" id="ARBA00008950"/>
    </source>
</evidence>
<accession>A0ABP8R206</accession>
<keyword evidence="2" id="KW-0479">Metal-binding</keyword>
<dbReference type="EC" id="3.1.4.-" evidence="2"/>
<reference evidence="5" key="1">
    <citation type="journal article" date="2019" name="Int. J. Syst. Evol. Microbiol.">
        <title>The Global Catalogue of Microorganisms (GCM) 10K type strain sequencing project: providing services to taxonomists for standard genome sequencing and annotation.</title>
        <authorList>
            <consortium name="The Broad Institute Genomics Platform"/>
            <consortium name="The Broad Institute Genome Sequencing Center for Infectious Disease"/>
            <person name="Wu L."/>
            <person name="Ma J."/>
        </authorList>
    </citation>
    <scope>NUCLEOTIDE SEQUENCE [LARGE SCALE GENOMIC DNA]</scope>
    <source>
        <strain evidence="5">JCM 17858</strain>
    </source>
</reference>
<sequence length="164" mass="18996">MKKIGLLSDTHSYLDEAVFKYFEECDEVWHAGDFGSIDVVRKLQAFKPFRGVYGNIDTKDIQQVCPEHLRFECEGVDVWMTHIGGYPGRYASQVRAELQRNPPKLFICGHSHILKVQFDEKLQLLHLNPGAAGYHGWHKVRTLMRFDLVAGKIENLEIIELKRR</sequence>
<gene>
    <name evidence="4" type="ORF">GCM10023173_15050</name>
</gene>
<comment type="cofactor">
    <cofactor evidence="2">
        <name>a divalent metal cation</name>
        <dbReference type="ChEBI" id="CHEBI:60240"/>
    </cofactor>
</comment>
<dbReference type="InterPro" id="IPR024654">
    <property type="entry name" value="Calcineurin-like_PHP_lpxH"/>
</dbReference>
<name>A0ABP8R206_9SPHI</name>
<dbReference type="RefSeq" id="WP_039054323.1">
    <property type="nucleotide sequence ID" value="NZ_BAABGR010000015.1"/>
</dbReference>
<protein>
    <recommendedName>
        <fullName evidence="2">Phosphoesterase</fullName>
        <ecNumber evidence="2">3.1.4.-</ecNumber>
    </recommendedName>
</protein>
<organism evidence="4 5">
    <name type="scientific">Sphingobacterium thermophilum</name>
    <dbReference type="NCBI Taxonomy" id="768534"/>
    <lineage>
        <taxon>Bacteria</taxon>
        <taxon>Pseudomonadati</taxon>
        <taxon>Bacteroidota</taxon>
        <taxon>Sphingobacteriia</taxon>
        <taxon>Sphingobacteriales</taxon>
        <taxon>Sphingobacteriaceae</taxon>
        <taxon>Sphingobacterium</taxon>
    </lineage>
</organism>
<feature type="domain" description="Calcineurin-like phosphoesterase" evidence="3">
    <location>
        <begin position="3"/>
        <end position="148"/>
    </location>
</feature>
<dbReference type="Proteomes" id="UP001500394">
    <property type="component" value="Unassembled WGS sequence"/>
</dbReference>
<dbReference type="Pfam" id="PF12850">
    <property type="entry name" value="Metallophos_2"/>
    <property type="match status" value="1"/>
</dbReference>
<dbReference type="InterPro" id="IPR029052">
    <property type="entry name" value="Metallo-depent_PP-like"/>
</dbReference>
<comment type="caution">
    <text evidence="4">The sequence shown here is derived from an EMBL/GenBank/DDBJ whole genome shotgun (WGS) entry which is preliminary data.</text>
</comment>
<evidence type="ECO:0000259" key="3">
    <source>
        <dbReference type="Pfam" id="PF12850"/>
    </source>
</evidence>
<dbReference type="EMBL" id="BAABGR010000015">
    <property type="protein sequence ID" value="GAA4516180.1"/>
    <property type="molecule type" value="Genomic_DNA"/>
</dbReference>
<evidence type="ECO:0000313" key="4">
    <source>
        <dbReference type="EMBL" id="GAA4516180.1"/>
    </source>
</evidence>